<dbReference type="InterPro" id="IPR013083">
    <property type="entry name" value="Znf_RING/FYVE/PHD"/>
</dbReference>
<keyword evidence="8" id="KW-1185">Reference proteome</keyword>
<dbReference type="SMART" id="SM00184">
    <property type="entry name" value="RING"/>
    <property type="match status" value="2"/>
</dbReference>
<dbReference type="SMART" id="SM00464">
    <property type="entry name" value="LON"/>
    <property type="match status" value="1"/>
</dbReference>
<dbReference type="PROSITE" id="PS00518">
    <property type="entry name" value="ZF_RING_1"/>
    <property type="match status" value="1"/>
</dbReference>
<keyword evidence="1" id="KW-0479">Metal-binding</keyword>
<dbReference type="InterPro" id="IPR017907">
    <property type="entry name" value="Znf_RING_CS"/>
</dbReference>
<dbReference type="Proteomes" id="UP000603453">
    <property type="component" value="Unassembled WGS sequence"/>
</dbReference>
<dbReference type="Pfam" id="PF02190">
    <property type="entry name" value="LON_substr_bdg"/>
    <property type="match status" value="1"/>
</dbReference>
<name>A0A8H7UTE3_9FUNG</name>
<dbReference type="GO" id="GO:0008270">
    <property type="term" value="F:zinc ion binding"/>
    <property type="evidence" value="ECO:0007669"/>
    <property type="project" value="UniProtKB-KW"/>
</dbReference>
<evidence type="ECO:0000313" key="8">
    <source>
        <dbReference type="Proteomes" id="UP000603453"/>
    </source>
</evidence>
<sequence>MFTGPYPSDMTFSYTENNKNQTVGRAAIHQYKSSHALQHVPMSPPNQLHSLTHCKKCDRRIHEPITLTCGFTLCRTCLPTTPSQCLSFSCLRTHSINERERTTTRLLEDILSRFDPTQDKSDYLPLFDCSICLSTLTEPITTQCGHTFCKECLIRSMTDLPSRNCPYCRTQLDRIGKTNQLVSGWLNYLNHTLLDESSESIPIIQITGAVGFPTQHCLIHITQDKLSLLKRMAMRSHQKHYAICIFSNQQEFYQHGLMLQINGIEHMQDLRHSVVQGNGLFRLGIGGLRFEDGCYTGEVTRLDDVVSAPQPLLQPLSKPSHVITTQSTPTRKVSRPRPCSMRISSSAPNHHYVAAASCPGSVYRKTWAMDFIKKPSSPPPTPTFKKQHTKLPLSQSVEDMYAQFCMMVWKHVSENERWIMQYDWYVQQGNREAMVWWGAHILPLTFEEKMSVLSTDSVRERMVMLITLINK</sequence>
<evidence type="ECO:0000313" key="7">
    <source>
        <dbReference type="EMBL" id="KAG2193432.1"/>
    </source>
</evidence>
<evidence type="ECO:0000256" key="4">
    <source>
        <dbReference type="PROSITE-ProRule" id="PRU00175"/>
    </source>
</evidence>
<evidence type="ECO:0000256" key="1">
    <source>
        <dbReference type="ARBA" id="ARBA00022723"/>
    </source>
</evidence>
<feature type="domain" description="Lon N-terminal" evidence="6">
    <location>
        <begin position="201"/>
        <end position="471"/>
    </location>
</feature>
<dbReference type="PANTHER" id="PTHR23327">
    <property type="entry name" value="RING FINGER PROTEIN 127"/>
    <property type="match status" value="1"/>
</dbReference>
<dbReference type="SUPFAM" id="SSF88697">
    <property type="entry name" value="PUA domain-like"/>
    <property type="match status" value="1"/>
</dbReference>
<protein>
    <recommendedName>
        <fullName evidence="9">RING-type domain-containing protein</fullName>
    </recommendedName>
</protein>
<organism evidence="7 8">
    <name type="scientific">Mucor saturninus</name>
    <dbReference type="NCBI Taxonomy" id="64648"/>
    <lineage>
        <taxon>Eukaryota</taxon>
        <taxon>Fungi</taxon>
        <taxon>Fungi incertae sedis</taxon>
        <taxon>Mucoromycota</taxon>
        <taxon>Mucoromycotina</taxon>
        <taxon>Mucoromycetes</taxon>
        <taxon>Mucorales</taxon>
        <taxon>Mucorineae</taxon>
        <taxon>Mucoraceae</taxon>
        <taxon>Mucor</taxon>
    </lineage>
</organism>
<dbReference type="InterPro" id="IPR015947">
    <property type="entry name" value="PUA-like_sf"/>
</dbReference>
<dbReference type="InterPro" id="IPR001841">
    <property type="entry name" value="Znf_RING"/>
</dbReference>
<keyword evidence="2 4" id="KW-0863">Zinc-finger</keyword>
<evidence type="ECO:0000259" key="5">
    <source>
        <dbReference type="PROSITE" id="PS50089"/>
    </source>
</evidence>
<evidence type="ECO:0008006" key="9">
    <source>
        <dbReference type="Google" id="ProtNLM"/>
    </source>
</evidence>
<dbReference type="PROSITE" id="PS51787">
    <property type="entry name" value="LON_N"/>
    <property type="match status" value="1"/>
</dbReference>
<dbReference type="SUPFAM" id="SSF57850">
    <property type="entry name" value="RING/U-box"/>
    <property type="match status" value="1"/>
</dbReference>
<comment type="caution">
    <text evidence="7">The sequence shown here is derived from an EMBL/GenBank/DDBJ whole genome shotgun (WGS) entry which is preliminary data.</text>
</comment>
<dbReference type="InterPro" id="IPR003111">
    <property type="entry name" value="Lon_prtase_N"/>
</dbReference>
<dbReference type="Gene3D" id="3.30.40.10">
    <property type="entry name" value="Zinc/RING finger domain, C3HC4 (zinc finger)"/>
    <property type="match status" value="1"/>
</dbReference>
<evidence type="ECO:0000256" key="2">
    <source>
        <dbReference type="ARBA" id="ARBA00022771"/>
    </source>
</evidence>
<dbReference type="AlphaFoldDB" id="A0A8H7UTE3"/>
<dbReference type="PROSITE" id="PS50089">
    <property type="entry name" value="ZF_RING_2"/>
    <property type="match status" value="1"/>
</dbReference>
<accession>A0A8H7UTE3</accession>
<dbReference type="PANTHER" id="PTHR23327:SF42">
    <property type="entry name" value="LON PEPTIDASE N-TERMINAL DOMAIN AND RING FINGER PROTEIN C14F5.10C"/>
    <property type="match status" value="1"/>
</dbReference>
<evidence type="ECO:0000256" key="3">
    <source>
        <dbReference type="ARBA" id="ARBA00022833"/>
    </source>
</evidence>
<dbReference type="GO" id="GO:0061630">
    <property type="term" value="F:ubiquitin protein ligase activity"/>
    <property type="evidence" value="ECO:0007669"/>
    <property type="project" value="TreeGrafter"/>
</dbReference>
<reference evidence="7" key="1">
    <citation type="submission" date="2020-12" db="EMBL/GenBank/DDBJ databases">
        <title>Metabolic potential, ecology and presence of endohyphal bacteria is reflected in genomic diversity of Mucoromycotina.</title>
        <authorList>
            <person name="Muszewska A."/>
            <person name="Okrasinska A."/>
            <person name="Steczkiewicz K."/>
            <person name="Drgas O."/>
            <person name="Orlowska M."/>
            <person name="Perlinska-Lenart U."/>
            <person name="Aleksandrzak-Piekarczyk T."/>
            <person name="Szatraj K."/>
            <person name="Zielenkiewicz U."/>
            <person name="Pilsyk S."/>
            <person name="Malc E."/>
            <person name="Mieczkowski P."/>
            <person name="Kruszewska J.S."/>
            <person name="Biernat P."/>
            <person name="Pawlowska J."/>
        </authorList>
    </citation>
    <scope>NUCLEOTIDE SEQUENCE</scope>
    <source>
        <strain evidence="7">WA0000017839</strain>
    </source>
</reference>
<proteinExistence type="predicted"/>
<dbReference type="OrthoDB" id="264917at2759"/>
<keyword evidence="3" id="KW-0862">Zinc</keyword>
<evidence type="ECO:0000259" key="6">
    <source>
        <dbReference type="PROSITE" id="PS51787"/>
    </source>
</evidence>
<gene>
    <name evidence="7" type="ORF">INT47_006961</name>
</gene>
<dbReference type="EMBL" id="JAEPRD010000233">
    <property type="protein sequence ID" value="KAG2193432.1"/>
    <property type="molecule type" value="Genomic_DNA"/>
</dbReference>
<feature type="domain" description="RING-type" evidence="5">
    <location>
        <begin position="129"/>
        <end position="169"/>
    </location>
</feature>
<dbReference type="Pfam" id="PF13923">
    <property type="entry name" value="zf-C3HC4_2"/>
    <property type="match status" value="1"/>
</dbReference>
<dbReference type="InterPro" id="IPR046336">
    <property type="entry name" value="Lon_prtase_N_sf"/>
</dbReference>
<dbReference type="Gene3D" id="2.30.130.40">
    <property type="entry name" value="LON domain-like"/>
    <property type="match status" value="1"/>
</dbReference>